<dbReference type="EMBL" id="CP013118">
    <property type="protein sequence ID" value="ALO16248.1"/>
    <property type="molecule type" value="Genomic_DNA"/>
</dbReference>
<feature type="transmembrane region" description="Helical" evidence="1">
    <location>
        <begin position="128"/>
        <end position="147"/>
    </location>
</feature>
<gene>
    <name evidence="3" type="ORF">L21SP5_02625</name>
</gene>
<evidence type="ECO:0000313" key="3">
    <source>
        <dbReference type="EMBL" id="ALO16248.1"/>
    </source>
</evidence>
<keyword evidence="1" id="KW-0472">Membrane</keyword>
<dbReference type="Gene3D" id="1.10.3730.20">
    <property type="match status" value="1"/>
</dbReference>
<feature type="transmembrane region" description="Helical" evidence="1">
    <location>
        <begin position="6"/>
        <end position="26"/>
    </location>
</feature>
<evidence type="ECO:0000313" key="4">
    <source>
        <dbReference type="Proteomes" id="UP000064893"/>
    </source>
</evidence>
<protein>
    <submittedName>
        <fullName evidence="3">Phosphonate utilization associated putative membrane protein</fullName>
    </submittedName>
</protein>
<feature type="transmembrane region" description="Helical" evidence="1">
    <location>
        <begin position="224"/>
        <end position="244"/>
    </location>
</feature>
<feature type="transmembrane region" description="Helical" evidence="1">
    <location>
        <begin position="38"/>
        <end position="56"/>
    </location>
</feature>
<keyword evidence="1" id="KW-0812">Transmembrane</keyword>
<feature type="transmembrane region" description="Helical" evidence="1">
    <location>
        <begin position="277"/>
        <end position="296"/>
    </location>
</feature>
<feature type="transmembrane region" description="Helical" evidence="1">
    <location>
        <begin position="68"/>
        <end position="85"/>
    </location>
</feature>
<dbReference type="GO" id="GO:0016020">
    <property type="term" value="C:membrane"/>
    <property type="evidence" value="ECO:0007669"/>
    <property type="project" value="InterPro"/>
</dbReference>
<keyword evidence="1" id="KW-1133">Transmembrane helix</keyword>
<dbReference type="RefSeq" id="WP_157754654.1">
    <property type="nucleotide sequence ID" value="NZ_CP013118.1"/>
</dbReference>
<proteinExistence type="predicted"/>
<accession>A0A0S2I1K1</accession>
<organism evidence="3 4">
    <name type="scientific">Salinivirga cyanobacteriivorans</name>
    <dbReference type="NCBI Taxonomy" id="1307839"/>
    <lineage>
        <taxon>Bacteria</taxon>
        <taxon>Pseudomonadati</taxon>
        <taxon>Bacteroidota</taxon>
        <taxon>Bacteroidia</taxon>
        <taxon>Bacteroidales</taxon>
        <taxon>Salinivirgaceae</taxon>
        <taxon>Salinivirga</taxon>
    </lineage>
</organism>
<dbReference type="STRING" id="1307839.L21SP5_02625"/>
<dbReference type="InterPro" id="IPR037185">
    <property type="entry name" value="EmrE-like"/>
</dbReference>
<evidence type="ECO:0000259" key="2">
    <source>
        <dbReference type="Pfam" id="PF00892"/>
    </source>
</evidence>
<dbReference type="InterPro" id="IPR000620">
    <property type="entry name" value="EamA_dom"/>
</dbReference>
<dbReference type="Proteomes" id="UP000064893">
    <property type="component" value="Chromosome"/>
</dbReference>
<dbReference type="AlphaFoldDB" id="A0A0S2I1K1"/>
<dbReference type="SUPFAM" id="SSF103481">
    <property type="entry name" value="Multidrug resistance efflux transporter EmrE"/>
    <property type="match status" value="2"/>
</dbReference>
<evidence type="ECO:0000256" key="1">
    <source>
        <dbReference type="SAM" id="Phobius"/>
    </source>
</evidence>
<keyword evidence="4" id="KW-1185">Reference proteome</keyword>
<reference evidence="3 4" key="1">
    <citation type="submission" date="2015-11" db="EMBL/GenBank/DDBJ databases">
        <title>Description and complete genome sequence of a novel strain predominating in hypersaline microbial mats and representing a new family of the Bacteriodetes phylum.</title>
        <authorList>
            <person name="Spring S."/>
            <person name="Bunk B."/>
            <person name="Sproer C."/>
            <person name="Klenk H.-P."/>
        </authorList>
    </citation>
    <scope>NUCLEOTIDE SEQUENCE [LARGE SCALE GENOMIC DNA]</scope>
    <source>
        <strain evidence="3 4">L21-Spi-D4</strain>
    </source>
</reference>
<feature type="transmembrane region" description="Helical" evidence="1">
    <location>
        <begin position="97"/>
        <end position="116"/>
    </location>
</feature>
<dbReference type="Pfam" id="PF00892">
    <property type="entry name" value="EamA"/>
    <property type="match status" value="1"/>
</dbReference>
<feature type="transmembrane region" description="Helical" evidence="1">
    <location>
        <begin position="159"/>
        <end position="175"/>
    </location>
</feature>
<name>A0A0S2I1K1_9BACT</name>
<dbReference type="KEGG" id="blq:L21SP5_02625"/>
<sequence>MHAHFELMWFYFALSSALLSATAAIFEKRVLFETGALSFSFLLALFNAVFSLPFLLFIDLSAVTLTTYLYVALKSLLGSISFLLVMSGIKRLELSSALPLLVLTPGLVAVFAWMFLGDILTGAEIFGMILLLAGTYMLQTGGFSNLLKPLRITFIKKGYWYIVGALAVFTLTSLLDKWLLSSYKLSPEVFLPLQHFFMALFYTVFAATGKVLRQALHFDLKKVWRLVLLVAVVTILYRYAHIWAVKTGAVALALSVKRTSVFFAALIGGYIFKEERLMFKAIAISIMVFGAIMVILD</sequence>
<feature type="domain" description="EamA" evidence="2">
    <location>
        <begin position="8"/>
        <end position="138"/>
    </location>
</feature>
<feature type="transmembrane region" description="Helical" evidence="1">
    <location>
        <begin position="250"/>
        <end position="272"/>
    </location>
</feature>
<feature type="transmembrane region" description="Helical" evidence="1">
    <location>
        <begin position="195"/>
        <end position="212"/>
    </location>
</feature>